<accession>A0AAD7DCH9</accession>
<dbReference type="EMBL" id="JARKIE010000079">
    <property type="protein sequence ID" value="KAJ7688429.1"/>
    <property type="molecule type" value="Genomic_DNA"/>
</dbReference>
<proteinExistence type="predicted"/>
<evidence type="ECO:0000313" key="2">
    <source>
        <dbReference type="Proteomes" id="UP001221757"/>
    </source>
</evidence>
<reference evidence="1" key="1">
    <citation type="submission" date="2023-03" db="EMBL/GenBank/DDBJ databases">
        <title>Massive genome expansion in bonnet fungi (Mycena s.s.) driven by repeated elements and novel gene families across ecological guilds.</title>
        <authorList>
            <consortium name="Lawrence Berkeley National Laboratory"/>
            <person name="Harder C.B."/>
            <person name="Miyauchi S."/>
            <person name="Viragh M."/>
            <person name="Kuo A."/>
            <person name="Thoen E."/>
            <person name="Andreopoulos B."/>
            <person name="Lu D."/>
            <person name="Skrede I."/>
            <person name="Drula E."/>
            <person name="Henrissat B."/>
            <person name="Morin E."/>
            <person name="Kohler A."/>
            <person name="Barry K."/>
            <person name="LaButti K."/>
            <person name="Morin E."/>
            <person name="Salamov A."/>
            <person name="Lipzen A."/>
            <person name="Mereny Z."/>
            <person name="Hegedus B."/>
            <person name="Baldrian P."/>
            <person name="Stursova M."/>
            <person name="Weitz H."/>
            <person name="Taylor A."/>
            <person name="Grigoriev I.V."/>
            <person name="Nagy L.G."/>
            <person name="Martin F."/>
            <person name="Kauserud H."/>
        </authorList>
    </citation>
    <scope>NUCLEOTIDE SEQUENCE</scope>
    <source>
        <strain evidence="1">CBHHK067</strain>
    </source>
</reference>
<comment type="caution">
    <text evidence="1">The sequence shown here is derived from an EMBL/GenBank/DDBJ whole genome shotgun (WGS) entry which is preliminary data.</text>
</comment>
<dbReference type="Proteomes" id="UP001221757">
    <property type="component" value="Unassembled WGS sequence"/>
</dbReference>
<protein>
    <submittedName>
        <fullName evidence="1">Uncharacterized protein</fullName>
    </submittedName>
</protein>
<name>A0AAD7DCH9_MYCRO</name>
<dbReference type="AlphaFoldDB" id="A0AAD7DCH9"/>
<organism evidence="1 2">
    <name type="scientific">Mycena rosella</name>
    <name type="common">Pink bonnet</name>
    <name type="synonym">Agaricus rosellus</name>
    <dbReference type="NCBI Taxonomy" id="1033263"/>
    <lineage>
        <taxon>Eukaryota</taxon>
        <taxon>Fungi</taxon>
        <taxon>Dikarya</taxon>
        <taxon>Basidiomycota</taxon>
        <taxon>Agaricomycotina</taxon>
        <taxon>Agaricomycetes</taxon>
        <taxon>Agaricomycetidae</taxon>
        <taxon>Agaricales</taxon>
        <taxon>Marasmiineae</taxon>
        <taxon>Mycenaceae</taxon>
        <taxon>Mycena</taxon>
    </lineage>
</organism>
<keyword evidence="2" id="KW-1185">Reference proteome</keyword>
<gene>
    <name evidence="1" type="ORF">B0H17DRAFT_1135655</name>
</gene>
<sequence length="181" mass="20735">MYNEWRITTPLGMVVSSQADKIPRRRLKEHKMFDAYNSGSGPSLHIASQMVASVRNVNEGPSAGFLIIGLLNADLATNGVTRRRTKTVIEKDLIEQKKRTDTERYPQLLQDLIHNVDLESNRDLQSLKGSRRTLVIYLAVTRLVGQRVPVHRPVPVVRLLSLQKNRGIDPKHARVRWRRTR</sequence>
<evidence type="ECO:0000313" key="1">
    <source>
        <dbReference type="EMBL" id="KAJ7688429.1"/>
    </source>
</evidence>